<dbReference type="GO" id="GO:0005868">
    <property type="term" value="C:cytoplasmic dynein complex"/>
    <property type="evidence" value="ECO:0007669"/>
    <property type="project" value="TreeGrafter"/>
</dbReference>
<dbReference type="CDD" id="cd21452">
    <property type="entry name" value="DLC-like_DYNLL1_DYNLL2"/>
    <property type="match status" value="1"/>
</dbReference>
<dbReference type="Pfam" id="PF01221">
    <property type="entry name" value="Dynein_light"/>
    <property type="match status" value="1"/>
</dbReference>
<evidence type="ECO:0000256" key="11">
    <source>
        <dbReference type="ARBA" id="ARBA00023212"/>
    </source>
</evidence>
<protein>
    <recommendedName>
        <fullName evidence="13">Dynein light chain</fullName>
    </recommendedName>
</protein>
<comment type="subcellular location">
    <subcellularLocation>
        <location evidence="2 13">Cytoplasm</location>
        <location evidence="2 13">Cytoskeleton</location>
    </subcellularLocation>
    <subcellularLocation>
        <location evidence="1">Nucleus</location>
    </subcellularLocation>
</comment>
<evidence type="ECO:0000256" key="8">
    <source>
        <dbReference type="ARBA" id="ARBA00022927"/>
    </source>
</evidence>
<dbReference type="SMART" id="SM01375">
    <property type="entry name" value="Dynein_light"/>
    <property type="match status" value="1"/>
</dbReference>
<dbReference type="InterPro" id="IPR001372">
    <property type="entry name" value="Dynein_light_chain_typ-1/2"/>
</dbReference>
<comment type="caution">
    <text evidence="14">The sequence shown here is derived from an EMBL/GenBank/DDBJ whole genome shotgun (WGS) entry which is preliminary data.</text>
</comment>
<dbReference type="PANTHER" id="PTHR11886">
    <property type="entry name" value="DYNEIN LIGHT CHAIN"/>
    <property type="match status" value="1"/>
</dbReference>
<dbReference type="Gene3D" id="3.30.740.10">
    <property type="entry name" value="Protein Inhibitor Of Neuronal Nitric Oxide Synthase"/>
    <property type="match status" value="1"/>
</dbReference>
<dbReference type="InterPro" id="IPR037177">
    <property type="entry name" value="DLC_sf"/>
</dbReference>
<name>X6NZV1_RETFI</name>
<keyword evidence="6 13" id="KW-0493">Microtubule</keyword>
<keyword evidence="9 13" id="KW-0243">Dynein</keyword>
<evidence type="ECO:0000256" key="6">
    <source>
        <dbReference type="ARBA" id="ARBA00022701"/>
    </source>
</evidence>
<evidence type="ECO:0000313" key="15">
    <source>
        <dbReference type="Proteomes" id="UP000023152"/>
    </source>
</evidence>
<evidence type="ECO:0000256" key="7">
    <source>
        <dbReference type="ARBA" id="ARBA00022816"/>
    </source>
</evidence>
<dbReference type="FunFam" id="3.30.740.10:FF:000005">
    <property type="entry name" value="Dynein light chain"/>
    <property type="match status" value="1"/>
</dbReference>
<dbReference type="EMBL" id="ASPP01005291">
    <property type="protein sequence ID" value="ETO30827.1"/>
    <property type="molecule type" value="Genomic_DNA"/>
</dbReference>
<accession>X6NZV1</accession>
<evidence type="ECO:0000256" key="5">
    <source>
        <dbReference type="ARBA" id="ARBA00022490"/>
    </source>
</evidence>
<dbReference type="PANTHER" id="PTHR11886:SF35">
    <property type="entry name" value="DYNEIN LIGHT CHAIN"/>
    <property type="match status" value="1"/>
</dbReference>
<evidence type="ECO:0000256" key="3">
    <source>
        <dbReference type="ARBA" id="ARBA00010156"/>
    </source>
</evidence>
<keyword evidence="12" id="KW-0539">Nucleus</keyword>
<evidence type="ECO:0000256" key="10">
    <source>
        <dbReference type="ARBA" id="ARBA00023175"/>
    </source>
</evidence>
<dbReference type="Proteomes" id="UP000023152">
    <property type="component" value="Unassembled WGS sequence"/>
</dbReference>
<keyword evidence="5 13" id="KW-0963">Cytoplasm</keyword>
<dbReference type="GO" id="GO:0005874">
    <property type="term" value="C:microtubule"/>
    <property type="evidence" value="ECO:0007669"/>
    <property type="project" value="UniProtKB-KW"/>
</dbReference>
<dbReference type="AlphaFoldDB" id="X6NZV1"/>
<evidence type="ECO:0000313" key="14">
    <source>
        <dbReference type="EMBL" id="ETO30827.1"/>
    </source>
</evidence>
<reference evidence="14 15" key="1">
    <citation type="journal article" date="2013" name="Curr. Biol.">
        <title>The Genome of the Foraminiferan Reticulomyxa filosa.</title>
        <authorList>
            <person name="Glockner G."/>
            <person name="Hulsmann N."/>
            <person name="Schleicher M."/>
            <person name="Noegel A.A."/>
            <person name="Eichinger L."/>
            <person name="Gallinger C."/>
            <person name="Pawlowski J."/>
            <person name="Sierra R."/>
            <person name="Euteneuer U."/>
            <person name="Pillet L."/>
            <person name="Moustafa A."/>
            <person name="Platzer M."/>
            <person name="Groth M."/>
            <person name="Szafranski K."/>
            <person name="Schliwa M."/>
        </authorList>
    </citation>
    <scope>NUCLEOTIDE SEQUENCE [LARGE SCALE GENOMIC DNA]</scope>
</reference>
<dbReference type="GO" id="GO:0051028">
    <property type="term" value="P:mRNA transport"/>
    <property type="evidence" value="ECO:0007669"/>
    <property type="project" value="UniProtKB-KW"/>
</dbReference>
<keyword evidence="8" id="KW-0653">Protein transport</keyword>
<dbReference type="GO" id="GO:0015031">
    <property type="term" value="P:protein transport"/>
    <property type="evidence" value="ECO:0007669"/>
    <property type="project" value="UniProtKB-KW"/>
</dbReference>
<keyword evidence="15" id="KW-1185">Reference proteome</keyword>
<keyword evidence="7" id="KW-0509">mRNA transport</keyword>
<proteinExistence type="inferred from homology"/>
<gene>
    <name evidence="14" type="ORF">RFI_06293</name>
</gene>
<dbReference type="InterPro" id="IPR019763">
    <property type="entry name" value="Dynein_light_1/2_CS"/>
</dbReference>
<keyword evidence="11 13" id="KW-0206">Cytoskeleton</keyword>
<dbReference type="GO" id="GO:0005634">
    <property type="term" value="C:nucleus"/>
    <property type="evidence" value="ECO:0007669"/>
    <property type="project" value="UniProtKB-SubCell"/>
</dbReference>
<dbReference type="SUPFAM" id="SSF54648">
    <property type="entry name" value="DLC"/>
    <property type="match status" value="1"/>
</dbReference>
<evidence type="ECO:0000256" key="9">
    <source>
        <dbReference type="ARBA" id="ARBA00023017"/>
    </source>
</evidence>
<dbReference type="GO" id="GO:0045505">
    <property type="term" value="F:dynein intermediate chain binding"/>
    <property type="evidence" value="ECO:0007669"/>
    <property type="project" value="TreeGrafter"/>
</dbReference>
<evidence type="ECO:0000256" key="2">
    <source>
        <dbReference type="ARBA" id="ARBA00004245"/>
    </source>
</evidence>
<dbReference type="OrthoDB" id="10033309at2759"/>
<evidence type="ECO:0000256" key="13">
    <source>
        <dbReference type="RuleBase" id="RU365010"/>
    </source>
</evidence>
<organism evidence="14 15">
    <name type="scientific">Reticulomyxa filosa</name>
    <dbReference type="NCBI Taxonomy" id="46433"/>
    <lineage>
        <taxon>Eukaryota</taxon>
        <taxon>Sar</taxon>
        <taxon>Rhizaria</taxon>
        <taxon>Retaria</taxon>
        <taxon>Foraminifera</taxon>
        <taxon>Monothalamids</taxon>
        <taxon>Reticulomyxidae</taxon>
        <taxon>Reticulomyxa</taxon>
    </lineage>
</organism>
<evidence type="ECO:0000256" key="12">
    <source>
        <dbReference type="ARBA" id="ARBA00023242"/>
    </source>
</evidence>
<comment type="similarity">
    <text evidence="3 13">Belongs to the dynein light chain family.</text>
</comment>
<evidence type="ECO:0000256" key="4">
    <source>
        <dbReference type="ARBA" id="ARBA00022448"/>
    </source>
</evidence>
<keyword evidence="10 13" id="KW-0505">Motor protein</keyword>
<evidence type="ECO:0000256" key="1">
    <source>
        <dbReference type="ARBA" id="ARBA00004123"/>
    </source>
</evidence>
<dbReference type="PROSITE" id="PS01239">
    <property type="entry name" value="DYNEIN_LIGHT_1"/>
    <property type="match status" value="1"/>
</dbReference>
<keyword evidence="4" id="KW-0813">Transport</keyword>
<sequence length="180" mass="21022">MTQDTKKAVIKIADMSTEMQVDAVAFATTVETRHSTHPMMTVTTKHIFTYKQALEKLTIEKDVASHIKKEFDKKHGPTWHCVVGRNFGSYVTHETKHFIYFYIDQVAILLFKDNGEETKKKRKAFFLFMISKFSYLFDSHHFHWFSYVFIFFFPSGANSCEYRGIFFAPLFVNAQGKEDG</sequence>
<dbReference type="GO" id="GO:0007017">
    <property type="term" value="P:microtubule-based process"/>
    <property type="evidence" value="ECO:0007669"/>
    <property type="project" value="InterPro"/>
</dbReference>